<dbReference type="PROSITE" id="PS50922">
    <property type="entry name" value="TLC"/>
    <property type="match status" value="1"/>
</dbReference>
<feature type="region of interest" description="Disordered" evidence="7">
    <location>
        <begin position="86"/>
        <end position="129"/>
    </location>
</feature>
<dbReference type="FunCoup" id="A8NXC2">
    <property type="interactions" value="225"/>
</dbReference>
<name>A8NXC2_COPC7</name>
<dbReference type="InterPro" id="IPR016439">
    <property type="entry name" value="Lag1/Lac1-like"/>
</dbReference>
<dbReference type="PIRSF" id="PIRSF005225">
    <property type="entry name" value="LAG1_LAC1"/>
    <property type="match status" value="1"/>
</dbReference>
<dbReference type="eggNOG" id="KOG1607">
    <property type="taxonomic scope" value="Eukaryota"/>
</dbReference>
<dbReference type="GO" id="GO:0016020">
    <property type="term" value="C:membrane"/>
    <property type="evidence" value="ECO:0007669"/>
    <property type="project" value="UniProtKB-SubCell"/>
</dbReference>
<feature type="domain" description="TLC" evidence="9">
    <location>
        <begin position="161"/>
        <end position="377"/>
    </location>
</feature>
<dbReference type="InParanoid" id="A8NXC2"/>
<comment type="caution">
    <text evidence="10">The sequence shown here is derived from an EMBL/GenBank/DDBJ whole genome shotgun (WGS) entry which is preliminary data.</text>
</comment>
<evidence type="ECO:0000256" key="3">
    <source>
        <dbReference type="ARBA" id="ARBA00022692"/>
    </source>
</evidence>
<dbReference type="Pfam" id="PF03798">
    <property type="entry name" value="TRAM_LAG1_CLN8"/>
    <property type="match status" value="1"/>
</dbReference>
<dbReference type="PANTHER" id="PTHR12560:SF0">
    <property type="entry name" value="LD18904P"/>
    <property type="match status" value="1"/>
</dbReference>
<gene>
    <name evidence="10" type="ORF">CC1G_00262</name>
</gene>
<proteinExistence type="inferred from homology"/>
<dbReference type="VEuPathDB" id="FungiDB:CC1G_00262"/>
<dbReference type="Proteomes" id="UP000001861">
    <property type="component" value="Unassembled WGS sequence"/>
</dbReference>
<dbReference type="GeneID" id="6013682"/>
<feature type="compositionally biased region" description="Low complexity" evidence="7">
    <location>
        <begin position="99"/>
        <end position="120"/>
    </location>
</feature>
<sequence length="393" mass="44541">MFSFLTQSLWPALEVFTRLSYPTDPPANPDSFPNAPYYSTGQQDIFFIITCIAVMAILRDALRLGVFEPFARWKLMRDLRKRNIASVPGSPVKEKPSTNGHLNGNGHVANGNGHAANGNGKTHHGNGHAANGNGHIIGSGYSSPASLAGKPTTKQLKQVNRSVLRFAEQGWSVVYYTFSWSYGLYVHYHLPTKVLQPSAVWKNYPHIPLALPVKFYYLVQTAFYLHQILILNAEARRKDFWQMMAHHIITVGLLVLSYFTNFTRVGCIILLLMDTCDIFLPLAKMIRYLEVSQLATDVIFGWFMVSWFVTRHFLFILVIWSAAYDATKYIPFVVDPSRGFYLTRTAYLAFVGMLIALQILQCIWFWMICRVAYRVVTGSGAEDTRSDDEIEAE</sequence>
<evidence type="ECO:0000256" key="1">
    <source>
        <dbReference type="ARBA" id="ARBA00004141"/>
    </source>
</evidence>
<dbReference type="STRING" id="240176.A8NXC2"/>
<keyword evidence="4 8" id="KW-1133">Transmembrane helix</keyword>
<organism evidence="10 11">
    <name type="scientific">Coprinopsis cinerea (strain Okayama-7 / 130 / ATCC MYA-4618 / FGSC 9003)</name>
    <name type="common">Inky cap fungus</name>
    <name type="synonym">Hormographiella aspergillata</name>
    <dbReference type="NCBI Taxonomy" id="240176"/>
    <lineage>
        <taxon>Eukaryota</taxon>
        <taxon>Fungi</taxon>
        <taxon>Dikarya</taxon>
        <taxon>Basidiomycota</taxon>
        <taxon>Agaricomycotina</taxon>
        <taxon>Agaricomycetes</taxon>
        <taxon>Agaricomycetidae</taxon>
        <taxon>Agaricales</taxon>
        <taxon>Agaricineae</taxon>
        <taxon>Psathyrellaceae</taxon>
        <taxon>Coprinopsis</taxon>
    </lineage>
</organism>
<comment type="subcellular location">
    <subcellularLocation>
        <location evidence="1">Membrane</location>
        <topology evidence="1">Multi-pass membrane protein</topology>
    </subcellularLocation>
</comment>
<accession>A8NXC2</accession>
<dbReference type="SMART" id="SM00724">
    <property type="entry name" value="TLC"/>
    <property type="match status" value="1"/>
</dbReference>
<evidence type="ECO:0000256" key="7">
    <source>
        <dbReference type="SAM" id="MobiDB-lite"/>
    </source>
</evidence>
<keyword evidence="3 6" id="KW-0812">Transmembrane</keyword>
<feature type="transmembrane region" description="Helical" evidence="8">
    <location>
        <begin position="344"/>
        <end position="366"/>
    </location>
</feature>
<dbReference type="OrthoDB" id="537032at2759"/>
<dbReference type="GO" id="GO:0046513">
    <property type="term" value="P:ceramide biosynthetic process"/>
    <property type="evidence" value="ECO:0007669"/>
    <property type="project" value="InterPro"/>
</dbReference>
<feature type="transmembrane region" description="Helical" evidence="8">
    <location>
        <begin position="170"/>
        <end position="188"/>
    </location>
</feature>
<feature type="transmembrane region" description="Helical" evidence="8">
    <location>
        <begin position="215"/>
        <end position="233"/>
    </location>
</feature>
<dbReference type="GO" id="GO:0050291">
    <property type="term" value="F:sphingosine N-acyltransferase activity"/>
    <property type="evidence" value="ECO:0007669"/>
    <property type="project" value="InterPro"/>
</dbReference>
<keyword evidence="11" id="KW-1185">Reference proteome</keyword>
<dbReference type="EMBL" id="AACS02000005">
    <property type="protein sequence ID" value="EAU84743.1"/>
    <property type="molecule type" value="Genomic_DNA"/>
</dbReference>
<evidence type="ECO:0000256" key="5">
    <source>
        <dbReference type="ARBA" id="ARBA00023136"/>
    </source>
</evidence>
<keyword evidence="5 6" id="KW-0472">Membrane</keyword>
<evidence type="ECO:0000313" key="10">
    <source>
        <dbReference type="EMBL" id="EAU84743.1"/>
    </source>
</evidence>
<comment type="similarity">
    <text evidence="2">Belongs to the sphingosine N-acyltransferase family.</text>
</comment>
<dbReference type="AlphaFoldDB" id="A8NXC2"/>
<evidence type="ECO:0000256" key="2">
    <source>
        <dbReference type="ARBA" id="ARBA00009808"/>
    </source>
</evidence>
<dbReference type="RefSeq" id="XP_001837126.1">
    <property type="nucleotide sequence ID" value="XM_001837074.1"/>
</dbReference>
<protein>
    <submittedName>
        <fullName evidence="10">Longevity-assurance protein</fullName>
    </submittedName>
</protein>
<feature type="transmembrane region" description="Helical" evidence="8">
    <location>
        <begin position="298"/>
        <end position="324"/>
    </location>
</feature>
<evidence type="ECO:0000259" key="9">
    <source>
        <dbReference type="PROSITE" id="PS50922"/>
    </source>
</evidence>
<dbReference type="PANTHER" id="PTHR12560">
    <property type="entry name" value="LONGEVITY ASSURANCE FACTOR 1 LAG1"/>
    <property type="match status" value="1"/>
</dbReference>
<feature type="transmembrane region" description="Helical" evidence="8">
    <location>
        <begin position="45"/>
        <end position="67"/>
    </location>
</feature>
<evidence type="ECO:0000313" key="11">
    <source>
        <dbReference type="Proteomes" id="UP000001861"/>
    </source>
</evidence>
<dbReference type="KEGG" id="cci:CC1G_00262"/>
<dbReference type="OMA" id="GYPHIPL"/>
<evidence type="ECO:0000256" key="4">
    <source>
        <dbReference type="ARBA" id="ARBA00022989"/>
    </source>
</evidence>
<evidence type="ECO:0000256" key="6">
    <source>
        <dbReference type="PROSITE-ProRule" id="PRU00205"/>
    </source>
</evidence>
<reference evidence="10 11" key="1">
    <citation type="journal article" date="2010" name="Proc. Natl. Acad. Sci. U.S.A.">
        <title>Insights into evolution of multicellular fungi from the assembled chromosomes of the mushroom Coprinopsis cinerea (Coprinus cinereus).</title>
        <authorList>
            <person name="Stajich J.E."/>
            <person name="Wilke S.K."/>
            <person name="Ahren D."/>
            <person name="Au C.H."/>
            <person name="Birren B.W."/>
            <person name="Borodovsky M."/>
            <person name="Burns C."/>
            <person name="Canback B."/>
            <person name="Casselton L.A."/>
            <person name="Cheng C.K."/>
            <person name="Deng J."/>
            <person name="Dietrich F.S."/>
            <person name="Fargo D.C."/>
            <person name="Farman M.L."/>
            <person name="Gathman A.C."/>
            <person name="Goldberg J."/>
            <person name="Guigo R."/>
            <person name="Hoegger P.J."/>
            <person name="Hooker J.B."/>
            <person name="Huggins A."/>
            <person name="James T.Y."/>
            <person name="Kamada T."/>
            <person name="Kilaru S."/>
            <person name="Kodira C."/>
            <person name="Kues U."/>
            <person name="Kupfer D."/>
            <person name="Kwan H.S."/>
            <person name="Lomsadze A."/>
            <person name="Li W."/>
            <person name="Lilly W.W."/>
            <person name="Ma L.J."/>
            <person name="Mackey A.J."/>
            <person name="Manning G."/>
            <person name="Martin F."/>
            <person name="Muraguchi H."/>
            <person name="Natvig D.O."/>
            <person name="Palmerini H."/>
            <person name="Ramesh M.A."/>
            <person name="Rehmeyer C.J."/>
            <person name="Roe B.A."/>
            <person name="Shenoy N."/>
            <person name="Stanke M."/>
            <person name="Ter-Hovhannisyan V."/>
            <person name="Tunlid A."/>
            <person name="Velagapudi R."/>
            <person name="Vision T.J."/>
            <person name="Zeng Q."/>
            <person name="Zolan M.E."/>
            <person name="Pukkila P.J."/>
        </authorList>
    </citation>
    <scope>NUCLEOTIDE SEQUENCE [LARGE SCALE GENOMIC DNA]</scope>
    <source>
        <strain evidence="11">Okayama-7 / 130 / ATCC MYA-4618 / FGSC 9003</strain>
    </source>
</reference>
<dbReference type="InterPro" id="IPR006634">
    <property type="entry name" value="TLC-dom"/>
</dbReference>
<evidence type="ECO:0000256" key="8">
    <source>
        <dbReference type="SAM" id="Phobius"/>
    </source>
</evidence>